<evidence type="ECO:0000256" key="6">
    <source>
        <dbReference type="ARBA" id="ARBA00022679"/>
    </source>
</evidence>
<gene>
    <name evidence="13" type="ORF">GCM10007859_27980</name>
</gene>
<dbReference type="SUPFAM" id="SSF55874">
    <property type="entry name" value="ATPase domain of HSP90 chaperone/DNA topoisomerase II/histidine kinase"/>
    <property type="match status" value="1"/>
</dbReference>
<dbReference type="InterPro" id="IPR013656">
    <property type="entry name" value="PAS_4"/>
</dbReference>
<reference evidence="14" key="1">
    <citation type="journal article" date="2019" name="Int. J. Syst. Evol. Microbiol.">
        <title>The Global Catalogue of Microorganisms (GCM) 10K type strain sequencing project: providing services to taxonomists for standard genome sequencing and annotation.</title>
        <authorList>
            <consortium name="The Broad Institute Genomics Platform"/>
            <consortium name="The Broad Institute Genome Sequencing Center for Infectious Disease"/>
            <person name="Wu L."/>
            <person name="Ma J."/>
        </authorList>
    </citation>
    <scope>NUCLEOTIDE SEQUENCE [LARGE SCALE GENOMIC DNA]</scope>
    <source>
        <strain evidence="14">NBRC 110107</strain>
    </source>
</reference>
<keyword evidence="9 13" id="KW-0418">Kinase</keyword>
<dbReference type="GO" id="GO:0016301">
    <property type="term" value="F:kinase activity"/>
    <property type="evidence" value="ECO:0007669"/>
    <property type="project" value="UniProtKB-KW"/>
</dbReference>
<evidence type="ECO:0000256" key="11">
    <source>
        <dbReference type="ARBA" id="ARBA00023026"/>
    </source>
</evidence>
<dbReference type="Pfam" id="PF08448">
    <property type="entry name" value="PAS_4"/>
    <property type="match status" value="1"/>
</dbReference>
<dbReference type="CDD" id="cd00130">
    <property type="entry name" value="PAS"/>
    <property type="match status" value="1"/>
</dbReference>
<evidence type="ECO:0000259" key="12">
    <source>
        <dbReference type="PROSITE" id="PS50113"/>
    </source>
</evidence>
<accession>A0ABQ6BR93</accession>
<comment type="caution">
    <text evidence="13">The sequence shown here is derived from an EMBL/GenBank/DDBJ whole genome shotgun (WGS) entry which is preliminary data.</text>
</comment>
<dbReference type="InterPro" id="IPR000014">
    <property type="entry name" value="PAS"/>
</dbReference>
<keyword evidence="5" id="KW-0288">FMN</keyword>
<feature type="domain" description="PAC" evidence="12">
    <location>
        <begin position="80"/>
        <end position="134"/>
    </location>
</feature>
<dbReference type="SUPFAM" id="SSF55785">
    <property type="entry name" value="PYP-like sensor domain (PAS domain)"/>
    <property type="match status" value="1"/>
</dbReference>
<evidence type="ECO:0000256" key="3">
    <source>
        <dbReference type="ARBA" id="ARBA00022553"/>
    </source>
</evidence>
<proteinExistence type="predicted"/>
<evidence type="ECO:0000256" key="2">
    <source>
        <dbReference type="ARBA" id="ARBA00012438"/>
    </source>
</evidence>
<dbReference type="Gene3D" id="3.30.565.10">
    <property type="entry name" value="Histidine kinase-like ATPase, C-terminal domain"/>
    <property type="match status" value="1"/>
</dbReference>
<dbReference type="RefSeq" id="WP_284223673.1">
    <property type="nucleotide sequence ID" value="NZ_BSOY01000108.1"/>
</dbReference>
<dbReference type="InterPro" id="IPR035965">
    <property type="entry name" value="PAS-like_dom_sf"/>
</dbReference>
<evidence type="ECO:0000256" key="1">
    <source>
        <dbReference type="ARBA" id="ARBA00000085"/>
    </source>
</evidence>
<dbReference type="PROSITE" id="PS50113">
    <property type="entry name" value="PAC"/>
    <property type="match status" value="1"/>
</dbReference>
<dbReference type="EMBL" id="BSOY01000108">
    <property type="protein sequence ID" value="GLS02767.1"/>
    <property type="molecule type" value="Genomic_DNA"/>
</dbReference>
<evidence type="ECO:0000256" key="10">
    <source>
        <dbReference type="ARBA" id="ARBA00022840"/>
    </source>
</evidence>
<dbReference type="EC" id="2.7.13.3" evidence="2"/>
<evidence type="ECO:0000313" key="14">
    <source>
        <dbReference type="Proteomes" id="UP001156921"/>
    </source>
</evidence>
<dbReference type="InterPro" id="IPR036890">
    <property type="entry name" value="HATPase_C_sf"/>
</dbReference>
<keyword evidence="10" id="KW-0067">ATP-binding</keyword>
<keyword evidence="7" id="KW-0677">Repeat</keyword>
<evidence type="ECO:0000256" key="8">
    <source>
        <dbReference type="ARBA" id="ARBA00022741"/>
    </source>
</evidence>
<dbReference type="Gene3D" id="3.30.450.20">
    <property type="entry name" value="PAS domain"/>
    <property type="match status" value="1"/>
</dbReference>
<keyword evidence="11" id="KW-0843">Virulence</keyword>
<dbReference type="InterPro" id="IPR000700">
    <property type="entry name" value="PAS-assoc_C"/>
</dbReference>
<evidence type="ECO:0000256" key="7">
    <source>
        <dbReference type="ARBA" id="ARBA00022737"/>
    </source>
</evidence>
<sequence>MPLDTEIIDAAFVRTVLAASNDCIKVLSLDGDLTFMSEGGQRVMEVSDFNQLRGCPWSSFWEGQSNAEATKAVAEARAGRNYRFQGPANTAIGNPRWWDVQVTPIPGPDGKPIRLLSVSRDITELKRSEDQHRLLALELNHRIKNVLAMVQAIASQTFRAASDPVEARAAFIDRLAALGSAQDLLTQTTLTGARLADIVADAFRPHGREGQVTATGPDVDLSPRCALALSLALHELTTNAIKYGALSADGGRVAVTWTLTPGPDDTAFVLTWTESGGPPVTPPTRTGFGTGMIQRALSGYVGGATTLTYHPAGVVFTLTTTLAALTAEVN</sequence>
<dbReference type="InterPro" id="IPR011102">
    <property type="entry name" value="Sig_transdc_His_kinase_HWE"/>
</dbReference>
<evidence type="ECO:0000256" key="9">
    <source>
        <dbReference type="ARBA" id="ARBA00022777"/>
    </source>
</evidence>
<protein>
    <recommendedName>
        <fullName evidence="2">histidine kinase</fullName>
        <ecNumber evidence="2">2.7.13.3</ecNumber>
    </recommendedName>
</protein>
<dbReference type="SMART" id="SM00911">
    <property type="entry name" value="HWE_HK"/>
    <property type="match status" value="1"/>
</dbReference>
<keyword evidence="4" id="KW-0285">Flavoprotein</keyword>
<keyword evidence="6" id="KW-0808">Transferase</keyword>
<name>A0ABQ6BR93_9CAUL</name>
<comment type="catalytic activity">
    <reaction evidence="1">
        <text>ATP + protein L-histidine = ADP + protein N-phospho-L-histidine.</text>
        <dbReference type="EC" id="2.7.13.3"/>
    </reaction>
</comment>
<dbReference type="Proteomes" id="UP001156921">
    <property type="component" value="Unassembled WGS sequence"/>
</dbReference>
<evidence type="ECO:0000256" key="5">
    <source>
        <dbReference type="ARBA" id="ARBA00022643"/>
    </source>
</evidence>
<keyword evidence="14" id="KW-1185">Reference proteome</keyword>
<dbReference type="PANTHER" id="PTHR41523:SF7">
    <property type="entry name" value="HISTIDINE KINASE"/>
    <property type="match status" value="1"/>
</dbReference>
<dbReference type="Pfam" id="PF07536">
    <property type="entry name" value="HWE_HK"/>
    <property type="match status" value="1"/>
</dbReference>
<keyword evidence="8" id="KW-0547">Nucleotide-binding</keyword>
<dbReference type="PANTHER" id="PTHR41523">
    <property type="entry name" value="TWO-COMPONENT SYSTEM SENSOR PROTEIN"/>
    <property type="match status" value="1"/>
</dbReference>
<keyword evidence="3" id="KW-0597">Phosphoprotein</keyword>
<organism evidence="13 14">
    <name type="scientific">Brevundimonas denitrificans</name>
    <dbReference type="NCBI Taxonomy" id="1443434"/>
    <lineage>
        <taxon>Bacteria</taxon>
        <taxon>Pseudomonadati</taxon>
        <taxon>Pseudomonadota</taxon>
        <taxon>Alphaproteobacteria</taxon>
        <taxon>Caulobacterales</taxon>
        <taxon>Caulobacteraceae</taxon>
        <taxon>Brevundimonas</taxon>
    </lineage>
</organism>
<evidence type="ECO:0000313" key="13">
    <source>
        <dbReference type="EMBL" id="GLS02767.1"/>
    </source>
</evidence>
<evidence type="ECO:0000256" key="4">
    <source>
        <dbReference type="ARBA" id="ARBA00022630"/>
    </source>
</evidence>